<evidence type="ECO:0000313" key="1">
    <source>
        <dbReference type="EMBL" id="GHH74890.1"/>
    </source>
</evidence>
<proteinExistence type="predicted"/>
<reference evidence="1" key="2">
    <citation type="submission" date="2020-09" db="EMBL/GenBank/DDBJ databases">
        <authorList>
            <person name="Sun Q."/>
            <person name="Zhou Y."/>
        </authorList>
    </citation>
    <scope>NUCLEOTIDE SEQUENCE</scope>
    <source>
        <strain evidence="1">CGMCC 4.7398</strain>
    </source>
</reference>
<organism evidence="1 2">
    <name type="scientific">Promicromonospora soli</name>
    <dbReference type="NCBI Taxonomy" id="2035533"/>
    <lineage>
        <taxon>Bacteria</taxon>
        <taxon>Bacillati</taxon>
        <taxon>Actinomycetota</taxon>
        <taxon>Actinomycetes</taxon>
        <taxon>Micrococcales</taxon>
        <taxon>Promicromonosporaceae</taxon>
        <taxon>Promicromonospora</taxon>
    </lineage>
</organism>
<dbReference type="AlphaFoldDB" id="A0A919KVK4"/>
<protein>
    <submittedName>
        <fullName evidence="1">Uncharacterized protein</fullName>
    </submittedName>
</protein>
<name>A0A919KVK4_9MICO</name>
<reference evidence="1" key="1">
    <citation type="journal article" date="2014" name="Int. J. Syst. Evol. Microbiol.">
        <title>Complete genome sequence of Corynebacterium casei LMG S-19264T (=DSM 44701T), isolated from a smear-ripened cheese.</title>
        <authorList>
            <consortium name="US DOE Joint Genome Institute (JGI-PGF)"/>
            <person name="Walter F."/>
            <person name="Albersmeier A."/>
            <person name="Kalinowski J."/>
            <person name="Ruckert C."/>
        </authorList>
    </citation>
    <scope>NUCLEOTIDE SEQUENCE</scope>
    <source>
        <strain evidence="1">CGMCC 4.7398</strain>
    </source>
</reference>
<dbReference type="Proteomes" id="UP000627369">
    <property type="component" value="Unassembled WGS sequence"/>
</dbReference>
<dbReference type="EMBL" id="BNAS01000004">
    <property type="protein sequence ID" value="GHH74890.1"/>
    <property type="molecule type" value="Genomic_DNA"/>
</dbReference>
<accession>A0A919KVK4</accession>
<keyword evidence="2" id="KW-1185">Reference proteome</keyword>
<gene>
    <name evidence="1" type="ORF">GCM10017772_29890</name>
</gene>
<comment type="caution">
    <text evidence="1">The sequence shown here is derived from an EMBL/GenBank/DDBJ whole genome shotgun (WGS) entry which is preliminary data.</text>
</comment>
<sequence>MVTTPSLATPAIQSRSLLGRVDIQIPSCLGCGGGGKLSFVGIAALGDLCLEQPDRAAVVALSGEWCEREGFLVLGELDGENAPVDRAAIRTDGFSALPSSARTCADL</sequence>
<evidence type="ECO:0000313" key="2">
    <source>
        <dbReference type="Proteomes" id="UP000627369"/>
    </source>
</evidence>